<dbReference type="EMBL" id="JBFPJR010000009">
    <property type="protein sequence ID" value="MEX0427362.1"/>
    <property type="molecule type" value="Genomic_DNA"/>
</dbReference>
<dbReference type="Gene3D" id="3.30.70.1520">
    <property type="entry name" value="Heterotetrameric sarcosine oxidase"/>
    <property type="match status" value="1"/>
</dbReference>
<dbReference type="RefSeq" id="WP_367992665.1">
    <property type="nucleotide sequence ID" value="NZ_JBFPJR010000009.1"/>
</dbReference>
<name>A0ABV3SWP8_9ACTN</name>
<dbReference type="InterPro" id="IPR007375">
    <property type="entry name" value="SoxG"/>
</dbReference>
<dbReference type="Pfam" id="PF04268">
    <property type="entry name" value="SoxG"/>
    <property type="match status" value="1"/>
</dbReference>
<gene>
    <name evidence="1" type="ORF">AB3X52_07020</name>
</gene>
<comment type="caution">
    <text evidence="1">The sequence shown here is derived from an EMBL/GenBank/DDBJ whole genome shotgun (WGS) entry which is preliminary data.</text>
</comment>
<sequence>MADHSTLAPAPRTVAERRTSPAEHLAALFEAAEVTGPRAVRLREERYVAMVGVRIAPTAPERGELEARLGTALPGRCGAVSTGDDVAVLWLSPDEFLVLSDVVEAERLTERLAPALPGSATAVVDLSANRATFLLEGPSARKVLEKGCPLDLHPRVLEAGTAYVTNLGRVPVILQKTGEEAYRVMPRASFADFLGRWLVDAMAEFKAPGLT</sequence>
<protein>
    <submittedName>
        <fullName evidence="1">Sarcosine oxidase subunit gamma</fullName>
    </submittedName>
</protein>
<proteinExistence type="predicted"/>
<dbReference type="Gene3D" id="3.30.1360.120">
    <property type="entry name" value="Probable tRNA modification gtpase trme, domain 1"/>
    <property type="match status" value="1"/>
</dbReference>
<accession>A0ABV3SWP8</accession>
<keyword evidence="2" id="KW-1185">Reference proteome</keyword>
<evidence type="ECO:0000313" key="2">
    <source>
        <dbReference type="Proteomes" id="UP001556631"/>
    </source>
</evidence>
<dbReference type="InterPro" id="IPR027266">
    <property type="entry name" value="TrmE/GcvT-like"/>
</dbReference>
<dbReference type="Proteomes" id="UP001556631">
    <property type="component" value="Unassembled WGS sequence"/>
</dbReference>
<dbReference type="SUPFAM" id="SSF103025">
    <property type="entry name" value="Folate-binding domain"/>
    <property type="match status" value="1"/>
</dbReference>
<reference evidence="1 2" key="1">
    <citation type="submission" date="2024-07" db="EMBL/GenBank/DDBJ databases">
        <authorList>
            <person name="Lee S."/>
            <person name="Kang M."/>
        </authorList>
    </citation>
    <scope>NUCLEOTIDE SEQUENCE [LARGE SCALE GENOMIC DNA]</scope>
    <source>
        <strain evidence="1 2">DS6</strain>
    </source>
</reference>
<organism evidence="1 2">
    <name type="scientific">Nocardioides eburneus</name>
    <dbReference type="NCBI Taxonomy" id="3231482"/>
    <lineage>
        <taxon>Bacteria</taxon>
        <taxon>Bacillati</taxon>
        <taxon>Actinomycetota</taxon>
        <taxon>Actinomycetes</taxon>
        <taxon>Propionibacteriales</taxon>
        <taxon>Nocardioidaceae</taxon>
        <taxon>Nocardioides</taxon>
    </lineage>
</organism>
<evidence type="ECO:0000313" key="1">
    <source>
        <dbReference type="EMBL" id="MEX0427362.1"/>
    </source>
</evidence>